<protein>
    <submittedName>
        <fullName evidence="1">Uncharacterized protein</fullName>
    </submittedName>
</protein>
<dbReference type="Gene3D" id="3.40.50.1100">
    <property type="match status" value="1"/>
</dbReference>
<reference evidence="1" key="1">
    <citation type="submission" date="2023-08" db="EMBL/GenBank/DDBJ databases">
        <title>Nitrogen cycling bacteria in agricultural field soils.</title>
        <authorList>
            <person name="Jang J."/>
        </authorList>
    </citation>
    <scope>NUCLEOTIDE SEQUENCE</scope>
    <source>
        <strain evidence="1">PS3-36</strain>
    </source>
</reference>
<keyword evidence="2" id="KW-1185">Reference proteome</keyword>
<dbReference type="EMBL" id="JAVGVR010000001">
    <property type="protein sequence ID" value="MDQ6600666.1"/>
    <property type="molecule type" value="Genomic_DNA"/>
</dbReference>
<sequence length="88" mass="10567">MPVCYMEIKESNQNKTIIGMSVLNQREQAVHDLLHILEDMDQYRDHHLRFSAEEINIIDRYIGLGYGKSQLDELRFIESIRTRRRDYP</sequence>
<evidence type="ECO:0000313" key="2">
    <source>
        <dbReference type="Proteomes" id="UP001178888"/>
    </source>
</evidence>
<name>A0AA90RA95_9BACI</name>
<organism evidence="1 2">
    <name type="scientific">Bacillus salipaludis</name>
    <dbReference type="NCBI Taxonomy" id="2547811"/>
    <lineage>
        <taxon>Bacteria</taxon>
        <taxon>Bacillati</taxon>
        <taxon>Bacillota</taxon>
        <taxon>Bacilli</taxon>
        <taxon>Bacillales</taxon>
        <taxon>Bacillaceae</taxon>
        <taxon>Bacillus</taxon>
    </lineage>
</organism>
<evidence type="ECO:0000313" key="1">
    <source>
        <dbReference type="EMBL" id="MDQ6600666.1"/>
    </source>
</evidence>
<gene>
    <name evidence="1" type="ORF">RCG21_31045</name>
</gene>
<dbReference type="Proteomes" id="UP001178888">
    <property type="component" value="Unassembled WGS sequence"/>
</dbReference>
<dbReference type="AlphaFoldDB" id="A0AA90RA95"/>
<dbReference type="RefSeq" id="WP_308914223.1">
    <property type="nucleotide sequence ID" value="NZ_JAVGVR010000001.1"/>
</dbReference>
<accession>A0AA90RA95</accession>
<dbReference type="InterPro" id="IPR036052">
    <property type="entry name" value="TrpB-like_PALP_sf"/>
</dbReference>
<dbReference type="GO" id="GO:1901605">
    <property type="term" value="P:alpha-amino acid metabolic process"/>
    <property type="evidence" value="ECO:0007669"/>
    <property type="project" value="UniProtKB-ARBA"/>
</dbReference>
<comment type="caution">
    <text evidence="1">The sequence shown here is derived from an EMBL/GenBank/DDBJ whole genome shotgun (WGS) entry which is preliminary data.</text>
</comment>
<proteinExistence type="predicted"/>